<keyword evidence="8" id="KW-1185">Reference proteome</keyword>
<evidence type="ECO:0000313" key="7">
    <source>
        <dbReference type="EMBL" id="GHO92904.1"/>
    </source>
</evidence>
<dbReference type="PANTHER" id="PTHR44129">
    <property type="entry name" value="WD REPEAT-CONTAINING PROTEIN POP1"/>
    <property type="match status" value="1"/>
</dbReference>
<dbReference type="Gene3D" id="2.130.10.10">
    <property type="entry name" value="YVTN repeat-like/Quinoprotein amine dehydrogenase"/>
    <property type="match status" value="3"/>
</dbReference>
<feature type="repeat" description="WD" evidence="3">
    <location>
        <begin position="614"/>
        <end position="655"/>
    </location>
</feature>
<dbReference type="PROSITE" id="PS00107">
    <property type="entry name" value="PROTEIN_KINASE_ATP"/>
    <property type="match status" value="1"/>
</dbReference>
<dbReference type="Gene3D" id="1.10.510.10">
    <property type="entry name" value="Transferase(Phosphotransferase) domain 1"/>
    <property type="match status" value="1"/>
</dbReference>
<dbReference type="PROSITE" id="PS50011">
    <property type="entry name" value="PROTEIN_KINASE_DOM"/>
    <property type="match status" value="1"/>
</dbReference>
<dbReference type="Proteomes" id="UP000597444">
    <property type="component" value="Unassembled WGS sequence"/>
</dbReference>
<dbReference type="PROSITE" id="PS00678">
    <property type="entry name" value="WD_REPEATS_1"/>
    <property type="match status" value="1"/>
</dbReference>
<sequence>MFCDHCGADNVDTATSCFACQRSLTPTTPVTGGARVLLLSNTLVKGRYRIISCIGQGGFGSVYKAEDIQLHRHVAIKEIDLSRLTAQEIIEATDAFNREVSALSQLQHPSLPEMYDHFTDRDHWYLIINYIAGETLEHYLEQAALSITNPGGIQVQDALRISIQLCTVLDYMHKNSPPIIFRDLKPANIMLAPGQRTYLIDFGIARRFKPGKTRDTIAFGSPGYAAPEQYGKAQTTPRSDIYSLGAILHQMLTGKDPSEMPFQFVPIRSYRSSLPAELETLIIEMVDMAPQKRPASMLYVKDRLEYFLQHLGSYYTAGYQAALPLNSKNRVTPGHSQPQGRTGYASFPGINSGAAPGQQQIFYSPSHNAQGQIYYTPSSQAAAKMGKPQKKGTTRRAVLITAGVMASAWFFSNQIFQNHADTPVSSPAPIPSVASGSPMSLNYQADFTGHTGFINAVAWLQTYVVSASDDKTIQIWDPQYASTTQTIICRGHTQAVTAVACSANNVALASGSLDKTVRLWDSSGKQQAIAHFPAAIYSVSWNPNNSSLAVACGNGKVYICNGTTLKTINIYTGHTKSVRAVAWSLDGSYIASGGEDTSVHVWATIPNATAITIYRGHSNTINALSWLYGGELIASGSSDRTVQVWNSTTGSTQTLYLGHMTNGTPTSQVDLSQSAPAEVYAVAGQPTGPLIASVGSNGTLHIWNATNGKASLIKPFANTILKTIAWSLNGTSLATAGSGGSVLVETLSS</sequence>
<dbReference type="PROSITE" id="PS50082">
    <property type="entry name" value="WD_REPEATS_2"/>
    <property type="match status" value="5"/>
</dbReference>
<feature type="repeat" description="WD" evidence="3">
    <location>
        <begin position="489"/>
        <end position="521"/>
    </location>
</feature>
<dbReference type="GO" id="GO:0004672">
    <property type="term" value="F:protein kinase activity"/>
    <property type="evidence" value="ECO:0007669"/>
    <property type="project" value="InterPro"/>
</dbReference>
<evidence type="ECO:0000259" key="6">
    <source>
        <dbReference type="PROSITE" id="PS50011"/>
    </source>
</evidence>
<gene>
    <name evidence="7" type="ORF">KSF_029520</name>
</gene>
<keyword evidence="2" id="KW-0677">Repeat</keyword>
<evidence type="ECO:0000313" key="8">
    <source>
        <dbReference type="Proteomes" id="UP000597444"/>
    </source>
</evidence>
<dbReference type="PRINTS" id="PR00320">
    <property type="entry name" value="GPROTEINBRPT"/>
</dbReference>
<dbReference type="AlphaFoldDB" id="A0A8J3MZA1"/>
<dbReference type="InterPro" id="IPR036322">
    <property type="entry name" value="WD40_repeat_dom_sf"/>
</dbReference>
<keyword evidence="4" id="KW-0547">Nucleotide-binding</keyword>
<dbReference type="EMBL" id="BNJK01000001">
    <property type="protein sequence ID" value="GHO92904.1"/>
    <property type="molecule type" value="Genomic_DNA"/>
</dbReference>
<dbReference type="InterPro" id="IPR011009">
    <property type="entry name" value="Kinase-like_dom_sf"/>
</dbReference>
<feature type="repeat" description="WD" evidence="3">
    <location>
        <begin position="447"/>
        <end position="486"/>
    </location>
</feature>
<evidence type="ECO:0000256" key="3">
    <source>
        <dbReference type="PROSITE-ProRule" id="PRU00221"/>
    </source>
</evidence>
<dbReference type="InterPro" id="IPR050349">
    <property type="entry name" value="WD_LIS1/nudF_dynein_reg"/>
</dbReference>
<dbReference type="SMART" id="SM00220">
    <property type="entry name" value="S_TKc"/>
    <property type="match status" value="1"/>
</dbReference>
<dbReference type="InterPro" id="IPR019775">
    <property type="entry name" value="WD40_repeat_CS"/>
</dbReference>
<evidence type="ECO:0000256" key="1">
    <source>
        <dbReference type="ARBA" id="ARBA00022574"/>
    </source>
</evidence>
<dbReference type="PROSITE" id="PS50294">
    <property type="entry name" value="WD_REPEATS_REGION"/>
    <property type="match status" value="4"/>
</dbReference>
<dbReference type="InterPro" id="IPR000719">
    <property type="entry name" value="Prot_kinase_dom"/>
</dbReference>
<feature type="domain" description="Protein kinase" evidence="6">
    <location>
        <begin position="48"/>
        <end position="307"/>
    </location>
</feature>
<dbReference type="Gene3D" id="3.30.200.20">
    <property type="entry name" value="Phosphorylase Kinase, domain 1"/>
    <property type="match status" value="1"/>
</dbReference>
<dbReference type="Pfam" id="PF00069">
    <property type="entry name" value="Pkinase"/>
    <property type="match status" value="1"/>
</dbReference>
<dbReference type="SUPFAM" id="SSF50978">
    <property type="entry name" value="WD40 repeat-like"/>
    <property type="match status" value="1"/>
</dbReference>
<feature type="repeat" description="WD" evidence="3">
    <location>
        <begin position="672"/>
        <end position="713"/>
    </location>
</feature>
<protein>
    <recommendedName>
        <fullName evidence="6">Protein kinase domain-containing protein</fullName>
    </recommendedName>
</protein>
<dbReference type="InterPro" id="IPR020472">
    <property type="entry name" value="WD40_PAC1"/>
</dbReference>
<feature type="binding site" evidence="4">
    <location>
        <position position="77"/>
    </location>
    <ligand>
        <name>ATP</name>
        <dbReference type="ChEBI" id="CHEBI:30616"/>
    </ligand>
</feature>
<proteinExistence type="predicted"/>
<dbReference type="RefSeq" id="WP_220203714.1">
    <property type="nucleotide sequence ID" value="NZ_BNJK01000001.1"/>
</dbReference>
<dbReference type="SMART" id="SM00320">
    <property type="entry name" value="WD40"/>
    <property type="match status" value="7"/>
</dbReference>
<dbReference type="Pfam" id="PF00400">
    <property type="entry name" value="WD40"/>
    <property type="match status" value="6"/>
</dbReference>
<feature type="region of interest" description="Disordered" evidence="5">
    <location>
        <begin position="329"/>
        <end position="349"/>
    </location>
</feature>
<accession>A0A8J3MZA1</accession>
<dbReference type="SUPFAM" id="SSF56112">
    <property type="entry name" value="Protein kinase-like (PK-like)"/>
    <property type="match status" value="1"/>
</dbReference>
<evidence type="ECO:0000256" key="4">
    <source>
        <dbReference type="PROSITE-ProRule" id="PRU10141"/>
    </source>
</evidence>
<feature type="repeat" description="WD" evidence="3">
    <location>
        <begin position="571"/>
        <end position="602"/>
    </location>
</feature>
<dbReference type="CDD" id="cd00200">
    <property type="entry name" value="WD40"/>
    <property type="match status" value="1"/>
</dbReference>
<feature type="compositionally biased region" description="Polar residues" evidence="5">
    <location>
        <begin position="329"/>
        <end position="340"/>
    </location>
</feature>
<keyword evidence="4" id="KW-0067">ATP-binding</keyword>
<dbReference type="InterPro" id="IPR015943">
    <property type="entry name" value="WD40/YVTN_repeat-like_dom_sf"/>
</dbReference>
<name>A0A8J3MZA1_9CHLR</name>
<evidence type="ECO:0000256" key="5">
    <source>
        <dbReference type="SAM" id="MobiDB-lite"/>
    </source>
</evidence>
<dbReference type="CDD" id="cd14014">
    <property type="entry name" value="STKc_PknB_like"/>
    <property type="match status" value="1"/>
</dbReference>
<reference evidence="7" key="1">
    <citation type="submission" date="2020-10" db="EMBL/GenBank/DDBJ databases">
        <title>Taxonomic study of unclassified bacteria belonging to the class Ktedonobacteria.</title>
        <authorList>
            <person name="Yabe S."/>
            <person name="Wang C.M."/>
            <person name="Zheng Y."/>
            <person name="Sakai Y."/>
            <person name="Cavaletti L."/>
            <person name="Monciardini P."/>
            <person name="Donadio S."/>
        </authorList>
    </citation>
    <scope>NUCLEOTIDE SEQUENCE</scope>
    <source>
        <strain evidence="7">ID150040</strain>
    </source>
</reference>
<dbReference type="InterPro" id="IPR017441">
    <property type="entry name" value="Protein_kinase_ATP_BS"/>
</dbReference>
<comment type="caution">
    <text evidence="7">The sequence shown here is derived from an EMBL/GenBank/DDBJ whole genome shotgun (WGS) entry which is preliminary data.</text>
</comment>
<evidence type="ECO:0000256" key="2">
    <source>
        <dbReference type="ARBA" id="ARBA00022737"/>
    </source>
</evidence>
<dbReference type="GO" id="GO:0005524">
    <property type="term" value="F:ATP binding"/>
    <property type="evidence" value="ECO:0007669"/>
    <property type="project" value="UniProtKB-UniRule"/>
</dbReference>
<keyword evidence="1 3" id="KW-0853">WD repeat</keyword>
<dbReference type="InterPro" id="IPR001680">
    <property type="entry name" value="WD40_rpt"/>
</dbReference>
<organism evidence="7 8">
    <name type="scientific">Reticulibacter mediterranei</name>
    <dbReference type="NCBI Taxonomy" id="2778369"/>
    <lineage>
        <taxon>Bacteria</taxon>
        <taxon>Bacillati</taxon>
        <taxon>Chloroflexota</taxon>
        <taxon>Ktedonobacteria</taxon>
        <taxon>Ktedonobacterales</taxon>
        <taxon>Reticulibacteraceae</taxon>
        <taxon>Reticulibacter</taxon>
    </lineage>
</organism>